<dbReference type="InParanoid" id="A0A2P6P077"/>
<reference evidence="3 4" key="1">
    <citation type="journal article" date="2018" name="Genome Biol. Evol.">
        <title>Multiple Roots of Fruiting Body Formation in Amoebozoa.</title>
        <authorList>
            <person name="Hillmann F."/>
            <person name="Forbes G."/>
            <person name="Novohradska S."/>
            <person name="Ferling I."/>
            <person name="Riege K."/>
            <person name="Groth M."/>
            <person name="Westermann M."/>
            <person name="Marz M."/>
            <person name="Spaller T."/>
            <person name="Winckler T."/>
            <person name="Schaap P."/>
            <person name="Glockner G."/>
        </authorList>
    </citation>
    <scope>NUCLEOTIDE SEQUENCE [LARGE SCALE GENOMIC DNA]</scope>
    <source>
        <strain evidence="3 4">Jena</strain>
    </source>
</reference>
<keyword evidence="2" id="KW-1133">Transmembrane helix</keyword>
<dbReference type="EMBL" id="MDYQ01000002">
    <property type="protein sequence ID" value="PRP89594.1"/>
    <property type="molecule type" value="Genomic_DNA"/>
</dbReference>
<proteinExistence type="predicted"/>
<keyword evidence="2" id="KW-0472">Membrane</keyword>
<feature type="region of interest" description="Disordered" evidence="1">
    <location>
        <begin position="1"/>
        <end position="42"/>
    </location>
</feature>
<comment type="caution">
    <text evidence="3">The sequence shown here is derived from an EMBL/GenBank/DDBJ whole genome shotgun (WGS) entry which is preliminary data.</text>
</comment>
<keyword evidence="4" id="KW-1185">Reference proteome</keyword>
<evidence type="ECO:0000313" key="4">
    <source>
        <dbReference type="Proteomes" id="UP000241769"/>
    </source>
</evidence>
<feature type="compositionally biased region" description="Polar residues" evidence="1">
    <location>
        <begin position="1"/>
        <end position="15"/>
    </location>
</feature>
<organism evidence="3 4">
    <name type="scientific">Planoprotostelium fungivorum</name>
    <dbReference type="NCBI Taxonomy" id="1890364"/>
    <lineage>
        <taxon>Eukaryota</taxon>
        <taxon>Amoebozoa</taxon>
        <taxon>Evosea</taxon>
        <taxon>Variosea</taxon>
        <taxon>Cavosteliida</taxon>
        <taxon>Cavosteliaceae</taxon>
        <taxon>Planoprotostelium</taxon>
    </lineage>
</organism>
<evidence type="ECO:0000313" key="3">
    <source>
        <dbReference type="EMBL" id="PRP89594.1"/>
    </source>
</evidence>
<protein>
    <submittedName>
        <fullName evidence="3">Viral A-type inclusion protein</fullName>
    </submittedName>
</protein>
<name>A0A2P6P077_9EUKA</name>
<accession>A0A2P6P077</accession>
<dbReference type="AlphaFoldDB" id="A0A2P6P077"/>
<feature type="compositionally biased region" description="Basic and acidic residues" evidence="1">
    <location>
        <begin position="91"/>
        <end position="101"/>
    </location>
</feature>
<dbReference type="Proteomes" id="UP000241769">
    <property type="component" value="Unassembled WGS sequence"/>
</dbReference>
<evidence type="ECO:0000256" key="1">
    <source>
        <dbReference type="SAM" id="MobiDB-lite"/>
    </source>
</evidence>
<evidence type="ECO:0000256" key="2">
    <source>
        <dbReference type="SAM" id="Phobius"/>
    </source>
</evidence>
<gene>
    <name evidence="3" type="ORF">PROFUN_00858</name>
</gene>
<feature type="compositionally biased region" description="Basic and acidic residues" evidence="1">
    <location>
        <begin position="241"/>
        <end position="265"/>
    </location>
</feature>
<feature type="transmembrane region" description="Helical" evidence="2">
    <location>
        <begin position="309"/>
        <end position="328"/>
    </location>
</feature>
<feature type="region of interest" description="Disordered" evidence="1">
    <location>
        <begin position="220"/>
        <end position="265"/>
    </location>
</feature>
<feature type="region of interest" description="Disordered" evidence="1">
    <location>
        <begin position="68"/>
        <end position="143"/>
    </location>
</feature>
<feature type="compositionally biased region" description="Basic and acidic residues" evidence="1">
    <location>
        <begin position="68"/>
        <end position="80"/>
    </location>
</feature>
<keyword evidence="2" id="KW-0812">Transmembrane</keyword>
<feature type="compositionally biased region" description="Polar residues" evidence="1">
    <location>
        <begin position="221"/>
        <end position="239"/>
    </location>
</feature>
<sequence length="348" mass="39569">MDKTQVQTSPNSSQENGEKLGAFQNSSRNQLEEEDSKSVQSQLKPVHYTHLISHSAVFDNIFAQLQEHQSRGKGKIDRANRPKPIPWQSKHVKDEKEKSDEQSTPGQSNGSEESGDKKKSSLRALRAQKMKGGLASFKSVNTSQESIKDALQAEHKNNGTKEDVHGPSNPKNRSVKFVDLDHTLEYDREAPSNTTMHKEEVSLLKKENADLKRKLEEATRELNTSQQNHLLQLSKYATTDNEEREKQDKRMRTLEKESDTLRTENSDLRASLDGEMSKRNNMLNTLSRLENEFEVLRNKRNQNNSGNTVLYIQVFMLLVLCLVILSQWSANSTGLPTRYASQGTFKRA</sequence>